<reference evidence="5" key="1">
    <citation type="submission" date="2023-06" db="EMBL/GenBank/DDBJ databases">
        <title>Sysu t00192.</title>
        <authorList>
            <person name="Gao L."/>
            <person name="Fang B.-Z."/>
            <person name="Li W.-J."/>
        </authorList>
    </citation>
    <scope>NUCLEOTIDE SEQUENCE</scope>
    <source>
        <strain evidence="5">SYSU T00192</strain>
    </source>
</reference>
<evidence type="ECO:0000256" key="1">
    <source>
        <dbReference type="ARBA" id="ARBA00023015"/>
    </source>
</evidence>
<dbReference type="InterPro" id="IPR028082">
    <property type="entry name" value="Peripla_BP_I"/>
</dbReference>
<dbReference type="EMBL" id="JAUHPW010000008">
    <property type="protein sequence ID" value="MDN4476433.1"/>
    <property type="molecule type" value="Genomic_DNA"/>
</dbReference>
<dbReference type="SMART" id="SM00354">
    <property type="entry name" value="HTH_LACI"/>
    <property type="match status" value="1"/>
</dbReference>
<keyword evidence="2 5" id="KW-0238">DNA-binding</keyword>
<keyword evidence="6" id="KW-1185">Reference proteome</keyword>
<dbReference type="PANTHER" id="PTHR30146">
    <property type="entry name" value="LACI-RELATED TRANSCRIPTIONAL REPRESSOR"/>
    <property type="match status" value="1"/>
</dbReference>
<comment type="caution">
    <text evidence="5">The sequence shown here is derived from an EMBL/GenBank/DDBJ whole genome shotgun (WGS) entry which is preliminary data.</text>
</comment>
<accession>A0ABT8GBC6</accession>
<dbReference type="Gene3D" id="1.10.260.40">
    <property type="entry name" value="lambda repressor-like DNA-binding domains"/>
    <property type="match status" value="1"/>
</dbReference>
<dbReference type="InterPro" id="IPR000843">
    <property type="entry name" value="HTH_LacI"/>
</dbReference>
<dbReference type="PROSITE" id="PS50932">
    <property type="entry name" value="HTH_LACI_2"/>
    <property type="match status" value="1"/>
</dbReference>
<gene>
    <name evidence="5" type="ORF">QQX09_11255</name>
</gene>
<dbReference type="InterPro" id="IPR046335">
    <property type="entry name" value="LacI/GalR-like_sensor"/>
</dbReference>
<keyword evidence="3" id="KW-0804">Transcription</keyword>
<feature type="domain" description="HTH lacI-type" evidence="4">
    <location>
        <begin position="6"/>
        <end position="60"/>
    </location>
</feature>
<dbReference type="InterPro" id="IPR010982">
    <property type="entry name" value="Lambda_DNA-bd_dom_sf"/>
</dbReference>
<dbReference type="Pfam" id="PF13377">
    <property type="entry name" value="Peripla_BP_3"/>
    <property type="match status" value="1"/>
</dbReference>
<dbReference type="RefSeq" id="WP_301134715.1">
    <property type="nucleotide sequence ID" value="NZ_JAUHPW010000008.1"/>
</dbReference>
<evidence type="ECO:0000313" key="5">
    <source>
        <dbReference type="EMBL" id="MDN4476433.1"/>
    </source>
</evidence>
<evidence type="ECO:0000256" key="2">
    <source>
        <dbReference type="ARBA" id="ARBA00023125"/>
    </source>
</evidence>
<evidence type="ECO:0000256" key="3">
    <source>
        <dbReference type="ARBA" id="ARBA00023163"/>
    </source>
</evidence>
<keyword evidence="1" id="KW-0805">Transcription regulation</keyword>
<dbReference type="Proteomes" id="UP001172728">
    <property type="component" value="Unassembled WGS sequence"/>
</dbReference>
<protein>
    <submittedName>
        <fullName evidence="5">LacI family DNA-binding transcriptional regulator</fullName>
    </submittedName>
</protein>
<name>A0ABT8GBC6_9MICO</name>
<dbReference type="Gene3D" id="3.40.50.2300">
    <property type="match status" value="2"/>
</dbReference>
<proteinExistence type="predicted"/>
<dbReference type="SUPFAM" id="SSF47413">
    <property type="entry name" value="lambda repressor-like DNA-binding domains"/>
    <property type="match status" value="1"/>
</dbReference>
<dbReference type="PANTHER" id="PTHR30146:SF153">
    <property type="entry name" value="LACTOSE OPERON REPRESSOR"/>
    <property type="match status" value="1"/>
</dbReference>
<sequence length="341" mass="35740">MTPPRASMSDVARLAGVSGQTVSRVANGSLNVSPATRRRVLTAMESVGYTPNTAARALRSGSFDTIGVIAHRLARTGESSIVEAVVQAARRAGHTVTLLDIDSTEHEDVAEAASRLSHQAIDGLIIIRAEIEDAGRLALPAGLPVVVADATFGGRLPMVGADHAQGARAAVEHLLGLDHRTVHHVAGPEDSIPARARLRAWREVLEEHGIVPPDPLRGDWSAASGRAAGRALLRRDDATAVFCANDEMAAGLMQAWTEAGREVPADLSVVGFDDIPLAGYLRPPLTTVRQPFAEVGRRLVEEVLTRIEGGAPLPTPGGAAEPSMLVACDLVVRASTGAPRA</sequence>
<evidence type="ECO:0000313" key="6">
    <source>
        <dbReference type="Proteomes" id="UP001172728"/>
    </source>
</evidence>
<dbReference type="Pfam" id="PF00356">
    <property type="entry name" value="LacI"/>
    <property type="match status" value="1"/>
</dbReference>
<organism evidence="5 6">
    <name type="scientific">Demequina litoralis</name>
    <dbReference type="NCBI Taxonomy" id="3051660"/>
    <lineage>
        <taxon>Bacteria</taxon>
        <taxon>Bacillati</taxon>
        <taxon>Actinomycetota</taxon>
        <taxon>Actinomycetes</taxon>
        <taxon>Micrococcales</taxon>
        <taxon>Demequinaceae</taxon>
        <taxon>Demequina</taxon>
    </lineage>
</organism>
<dbReference type="CDD" id="cd01574">
    <property type="entry name" value="PBP1_LacI"/>
    <property type="match status" value="1"/>
</dbReference>
<evidence type="ECO:0000259" key="4">
    <source>
        <dbReference type="PROSITE" id="PS50932"/>
    </source>
</evidence>
<dbReference type="GO" id="GO:0003677">
    <property type="term" value="F:DNA binding"/>
    <property type="evidence" value="ECO:0007669"/>
    <property type="project" value="UniProtKB-KW"/>
</dbReference>
<dbReference type="SUPFAM" id="SSF53822">
    <property type="entry name" value="Periplasmic binding protein-like I"/>
    <property type="match status" value="1"/>
</dbReference>
<dbReference type="CDD" id="cd01392">
    <property type="entry name" value="HTH_LacI"/>
    <property type="match status" value="1"/>
</dbReference>